<evidence type="ECO:0000256" key="2">
    <source>
        <dbReference type="ARBA" id="ARBA00010278"/>
    </source>
</evidence>
<evidence type="ECO:0000256" key="9">
    <source>
        <dbReference type="ARBA" id="ARBA00025250"/>
    </source>
</evidence>
<dbReference type="Gene3D" id="3.40.50.1820">
    <property type="entry name" value="alpha/beta hydrolase"/>
    <property type="match status" value="1"/>
</dbReference>
<dbReference type="GO" id="GO:0045493">
    <property type="term" value="P:xylan catabolic process"/>
    <property type="evidence" value="ECO:0007669"/>
    <property type="project" value="UniProtKB-KW"/>
</dbReference>
<dbReference type="PANTHER" id="PTHR38050">
    <property type="match status" value="1"/>
</dbReference>
<dbReference type="RefSeq" id="WP_231033313.1">
    <property type="nucleotide sequence ID" value="NZ_JAJNGX010000003.1"/>
</dbReference>
<dbReference type="AlphaFoldDB" id="A0A9Q2RWQ4"/>
<keyword evidence="7" id="KW-0119">Carbohydrate metabolism</keyword>
<reference evidence="11" key="1">
    <citation type="submission" date="2021-01" db="EMBL/GenBank/DDBJ databases">
        <title>Diatom-associated Roseobacters Show Island Model of Population Structure.</title>
        <authorList>
            <person name="Qu L."/>
            <person name="Feng X."/>
            <person name="Chen Y."/>
            <person name="Li L."/>
            <person name="Wang X."/>
            <person name="Hu Z."/>
            <person name="Wang H."/>
            <person name="Luo H."/>
        </authorList>
    </citation>
    <scope>NUCLEOTIDE SEQUENCE</scope>
    <source>
        <strain evidence="11">SM26-45</strain>
    </source>
</reference>
<proteinExistence type="inferred from homology"/>
<dbReference type="Proteomes" id="UP000809337">
    <property type="component" value="Unassembled WGS sequence"/>
</dbReference>
<keyword evidence="6" id="KW-0378">Hydrolase</keyword>
<evidence type="ECO:0000256" key="5">
    <source>
        <dbReference type="ARBA" id="ARBA00022729"/>
    </source>
</evidence>
<evidence type="ECO:0000256" key="4">
    <source>
        <dbReference type="ARBA" id="ARBA00022651"/>
    </source>
</evidence>
<feature type="chain" id="PRO_5040223343" evidence="10">
    <location>
        <begin position="23"/>
        <end position="279"/>
    </location>
</feature>
<comment type="subcellular location">
    <subcellularLocation>
        <location evidence="1">Secreted</location>
    </subcellularLocation>
</comment>
<gene>
    <name evidence="11" type="ORF">JQX14_06935</name>
</gene>
<evidence type="ECO:0000256" key="7">
    <source>
        <dbReference type="ARBA" id="ARBA00023277"/>
    </source>
</evidence>
<evidence type="ECO:0000256" key="1">
    <source>
        <dbReference type="ARBA" id="ARBA00004613"/>
    </source>
</evidence>
<dbReference type="InterPro" id="IPR043595">
    <property type="entry name" value="FaeB/C/D"/>
</dbReference>
<name>A0A9Q2RWQ4_9RHOB</name>
<evidence type="ECO:0000256" key="8">
    <source>
        <dbReference type="ARBA" id="ARBA00023326"/>
    </source>
</evidence>
<keyword evidence="4" id="KW-0858">Xylan degradation</keyword>
<comment type="similarity">
    <text evidence="2">Belongs to the faeC family.</text>
</comment>
<protein>
    <submittedName>
        <fullName evidence="11">Polyhydroxybutyrate depolymerase</fullName>
    </submittedName>
</protein>
<dbReference type="PANTHER" id="PTHR38050:SF1">
    <property type="entry name" value="FERULOYL ESTERASE C"/>
    <property type="match status" value="1"/>
</dbReference>
<dbReference type="SUPFAM" id="SSF53474">
    <property type="entry name" value="alpha/beta-Hydrolases"/>
    <property type="match status" value="1"/>
</dbReference>
<evidence type="ECO:0000256" key="3">
    <source>
        <dbReference type="ARBA" id="ARBA00022525"/>
    </source>
</evidence>
<keyword evidence="8" id="KW-0624">Polysaccharide degradation</keyword>
<sequence length="279" mass="29902">MKAMHRLCATLVLLATAQTAAADCGDAPGPCEIDSGTYHVILPEGPPKGAIMFLHGYGGNGMGSLGRNGWAGKALARGYAVIGPDGDPMEGREGRSWSFHPNRPKVRDETAFLTAVRDDAAARFGLDADSMVLAGFSIGGSMTHYLACAAPEAFAAYMPVGGAFWRPHPDTCAGPVKLLHTHGWTDSTVPLEGRVIGGRDVNDPQAFVQGDVFYAMQLWRQANGCVQLAPDRFVTEGPFMRRAWDRCTPGSALEFALFPGGHRVPDGWIDMALDWREGL</sequence>
<comment type="function">
    <text evidence="9">Involved in degradation of plant cell walls. Hydrolyzes the feruloyl-arabinose ester bond in arabinoxylans, and the feruloyl-galactose ester bond in pectin. Active against paranitrophenyl-acetate, methyl ferulate and wheat arabinoxylan.</text>
</comment>
<evidence type="ECO:0000256" key="10">
    <source>
        <dbReference type="SAM" id="SignalP"/>
    </source>
</evidence>
<keyword evidence="5 10" id="KW-0732">Signal</keyword>
<dbReference type="EMBL" id="JAFBWN010000003">
    <property type="protein sequence ID" value="MBM2354264.1"/>
    <property type="molecule type" value="Genomic_DNA"/>
</dbReference>
<feature type="signal peptide" evidence="10">
    <location>
        <begin position="1"/>
        <end position="22"/>
    </location>
</feature>
<evidence type="ECO:0000256" key="6">
    <source>
        <dbReference type="ARBA" id="ARBA00022801"/>
    </source>
</evidence>
<dbReference type="GO" id="GO:0005576">
    <property type="term" value="C:extracellular region"/>
    <property type="evidence" value="ECO:0007669"/>
    <property type="project" value="UniProtKB-SubCell"/>
</dbReference>
<comment type="caution">
    <text evidence="11">The sequence shown here is derived from an EMBL/GenBank/DDBJ whole genome shotgun (WGS) entry which is preliminary data.</text>
</comment>
<organism evidence="11 12">
    <name type="scientific">Pseudosulfitobacter pseudonitzschiae</name>
    <dbReference type="NCBI Taxonomy" id="1402135"/>
    <lineage>
        <taxon>Bacteria</taxon>
        <taxon>Pseudomonadati</taxon>
        <taxon>Pseudomonadota</taxon>
        <taxon>Alphaproteobacteria</taxon>
        <taxon>Rhodobacterales</taxon>
        <taxon>Roseobacteraceae</taxon>
        <taxon>Pseudosulfitobacter</taxon>
    </lineage>
</organism>
<keyword evidence="3" id="KW-0964">Secreted</keyword>
<accession>A0A9Q2RWQ4</accession>
<evidence type="ECO:0000313" key="12">
    <source>
        <dbReference type="Proteomes" id="UP000809337"/>
    </source>
</evidence>
<evidence type="ECO:0000313" key="11">
    <source>
        <dbReference type="EMBL" id="MBM2354264.1"/>
    </source>
</evidence>
<dbReference type="InterPro" id="IPR029058">
    <property type="entry name" value="AB_hydrolase_fold"/>
</dbReference>
<dbReference type="GO" id="GO:0030600">
    <property type="term" value="F:feruloyl esterase activity"/>
    <property type="evidence" value="ECO:0007669"/>
    <property type="project" value="InterPro"/>
</dbReference>